<keyword evidence="5 7" id="KW-1133">Transmembrane helix</keyword>
<dbReference type="GO" id="GO:0072657">
    <property type="term" value="P:protein localization to membrane"/>
    <property type="evidence" value="ECO:0007669"/>
    <property type="project" value="TreeGrafter"/>
</dbReference>
<evidence type="ECO:0008006" key="10">
    <source>
        <dbReference type="Google" id="ProtNLM"/>
    </source>
</evidence>
<dbReference type="GeneID" id="31363615"/>
<feature type="transmembrane region" description="Helical" evidence="7">
    <location>
        <begin position="1697"/>
        <end position="1719"/>
    </location>
</feature>
<name>D3BIQ2_HETP5</name>
<feature type="transmembrane region" description="Helical" evidence="7">
    <location>
        <begin position="319"/>
        <end position="337"/>
    </location>
</feature>
<feature type="transmembrane region" description="Helical" evidence="7">
    <location>
        <begin position="1454"/>
        <end position="1472"/>
    </location>
</feature>
<evidence type="ECO:0000256" key="5">
    <source>
        <dbReference type="ARBA" id="ARBA00022989"/>
    </source>
</evidence>
<feature type="transmembrane region" description="Helical" evidence="7">
    <location>
        <begin position="830"/>
        <end position="848"/>
    </location>
</feature>
<accession>D3BIQ2</accession>
<feature type="transmembrane region" description="Helical" evidence="7">
    <location>
        <begin position="521"/>
        <end position="542"/>
    </location>
</feature>
<gene>
    <name evidence="8" type="ORF">PPL_08135</name>
</gene>
<feature type="transmembrane region" description="Helical" evidence="7">
    <location>
        <begin position="1030"/>
        <end position="1053"/>
    </location>
</feature>
<dbReference type="InterPro" id="IPR004240">
    <property type="entry name" value="EMP70"/>
</dbReference>
<comment type="similarity">
    <text evidence="2">Belongs to the nonaspanin (TM9SF) (TC 9.A.2) family.</text>
</comment>
<evidence type="ECO:0000256" key="6">
    <source>
        <dbReference type="ARBA" id="ARBA00023136"/>
    </source>
</evidence>
<dbReference type="EMBL" id="ADBJ01000037">
    <property type="protein sequence ID" value="EFA78676.1"/>
    <property type="molecule type" value="Genomic_DNA"/>
</dbReference>
<dbReference type="Proteomes" id="UP000001396">
    <property type="component" value="Unassembled WGS sequence"/>
</dbReference>
<feature type="transmembrane region" description="Helical" evidence="7">
    <location>
        <begin position="236"/>
        <end position="257"/>
    </location>
</feature>
<feature type="transmembrane region" description="Helical" evidence="7">
    <location>
        <begin position="446"/>
        <end position="465"/>
    </location>
</feature>
<protein>
    <recommendedName>
        <fullName evidence="10">Transmembrane 9 superfamily member</fullName>
    </recommendedName>
</protein>
<keyword evidence="9" id="KW-1185">Reference proteome</keyword>
<sequence>MKNNTIWLIAIVITVLFIYNNDALNRRIFKIYKEGDSFLPCSSEQLRYQLTQSHRSLGQILNGDKAQITPYSFKFLETSTTRVINNETDNCSPYTEKYATETLKRFIQNDYFYEFQVGGLIAYYQNWNGRTFNAIAIGSHDGEEVYFNNHLSFTIFYNNLGDDEYTIVGFKAQPMSIQYNEQAFFKYRELEEETYTLPLGENQFMLQTYSITFEEVAYITWEHRWDKLVLNFLPKIISSVLCIVGLTGYLGVGLIVYNMTIKILVNAQSLDDLSNEVIYNYLPPFIRSRMTSRYFSYQKMAISIQNIRNDVFRTPENPMLLSSLVGGGLQLIISGYASKRVYQSMNAKVNLLNFDIKFTALISFLIPGILFSYYIMIIGSLSNSVGATTSIYPRDIIYCIFIWIFVHTPMVYFGTLIANKHPYSHTPIQPSVSPHVYPPIRTGLSMLTNITFGFSSILFGSFLFIHSDLSNYKRFQFYDAYHYLLAEYLITTLFMMVISMCYTLMYFAFELHNWNWRSYKMNCTTFIFISFFQYFFTVVTLFQPDISTYLEINKYSGCDIFSYRNTTDKLADFIKAGYYMEMEIDDLVAYTISYGGNGKSNAISLGNYWTDQITNQKHLTINNYLSFTIQYNKVSEDEYTIVGFRVEPYTSQFNLQNYLDNGIISANGTFQYLDSDKEFLLYTYSVTFEQSDVTWEHRWDQLIDHELTSVFVGASTIKIIMIIQVFIFVGIVLYKQIKKILDAQTLEELSNDVVYKKVPLWWKKRLNSRTFDYQKIAISLQAVRHDVFRTPKNPMILSSLVGGGFQLFITVLITLILSNIIPPYSNSGSLHSNLLYCYLFTGIISGYASKRVYQSMNAKNNGLKFDIKFSFLISFLIPGILFSYYILFMLSVSNSVGATNTPSFKNMVVCFVIWIFVHTPMVFIGLFIANKQSHPEIPIQPSASPHIYPSSKLGVTLFAIVFFGLSNTLDYNAQFITYDYANYSRFTYFDIYSYVSTEYIFSALFVGSVAIIYTLRFLTYEVHNWNWRVYEMNTGTIVFFFISQYIFSSLYHISFDDSTSKFYYFAVTGFRSLIIYFLNSSISYLSSYLFVRVLYSKKYLGGKPLFREERDPLPIYVNKLISQDKIFSYSYYDLPFCKPENGSLSSHETIGQVLNGERKQLTPYNVTFLQPTSGYQEINKYSGCDIFSYRDTNDKLSEFIKERYYIEMEIDDLVAYTWSGVANYNAINIGNYWFDRASNQEILTINNYLYFTIQYNKVSEDEYTIVGLRVLPQSRQFNLQNYLDNGIISSNGSNQYLDSDKEFLLYTYAVAFEESNVTWEHRWDQLIDHEHTSVLVGASTIKIILFIYIFILTGIAIYMQIKRILSAQTLEELSNDVVYKKVPLCLRKRMTSRMFDYQKIAISLQAVRHDVFRTPKNPMILSSLVGGGFQLFITVLITLILSNIIPPYSNSGSLHSNLLYCYLFTGIISGYASKRVYQSMNAKNNGLKFDIQFSFLISFLIPGIIFSYYILFMLSVSNSVGATNTPSFKNMVVCFVIWIFVHTPMVFIGLFIANKQSHPEIPIQPSASPHIYPSSKLGITFLVIVLFGLTNTLEFNAQFITYDYANYSRFTYFDIYSYVSTEYIFSALFVGSVALNYTLLFLSYEIHNWNWRVYEMNTGTIVFFILYQYFFSSLYHISFDDSTSKFYYFAVTGFRSLIIYFLNSSISYLSSYLFVRVLYSKKYLGGKPLFREEKIGQLTFNLDILGMSIALRRCFLSPPHELTSLSSSSQLRVV</sequence>
<feature type="transmembrane region" description="Helical" evidence="7">
    <location>
        <begin position="485"/>
        <end position="509"/>
    </location>
</feature>
<evidence type="ECO:0000313" key="9">
    <source>
        <dbReference type="Proteomes" id="UP000001396"/>
    </source>
</evidence>
<evidence type="ECO:0000256" key="3">
    <source>
        <dbReference type="ARBA" id="ARBA00022692"/>
    </source>
</evidence>
<keyword evidence="3 7" id="KW-0812">Transmembrane</keyword>
<feature type="transmembrane region" description="Helical" evidence="7">
    <location>
        <begin position="869"/>
        <end position="892"/>
    </location>
</feature>
<dbReference type="GO" id="GO:0016020">
    <property type="term" value="C:membrane"/>
    <property type="evidence" value="ECO:0007669"/>
    <property type="project" value="UniProtKB-SubCell"/>
</dbReference>
<feature type="transmembrane region" description="Helical" evidence="7">
    <location>
        <begin position="795"/>
        <end position="818"/>
    </location>
</feature>
<feature type="transmembrane region" description="Helical" evidence="7">
    <location>
        <begin position="1623"/>
        <end position="1644"/>
    </location>
</feature>
<evidence type="ECO:0000313" key="8">
    <source>
        <dbReference type="EMBL" id="EFA78676.1"/>
    </source>
</evidence>
<feature type="transmembrane region" description="Helical" evidence="7">
    <location>
        <begin position="358"/>
        <end position="376"/>
    </location>
</feature>
<reference evidence="8 9" key="1">
    <citation type="journal article" date="2011" name="Genome Res.">
        <title>Phylogeny-wide analysis of social amoeba genomes highlights ancient origins for complex intercellular communication.</title>
        <authorList>
            <person name="Heidel A.J."/>
            <person name="Lawal H.M."/>
            <person name="Felder M."/>
            <person name="Schilde C."/>
            <person name="Helps N.R."/>
            <person name="Tunggal B."/>
            <person name="Rivero F."/>
            <person name="John U."/>
            <person name="Schleicher M."/>
            <person name="Eichinger L."/>
            <person name="Platzer M."/>
            <person name="Noegel A.A."/>
            <person name="Schaap P."/>
            <person name="Gloeckner G."/>
        </authorList>
    </citation>
    <scope>NUCLEOTIDE SEQUENCE [LARGE SCALE GENOMIC DNA]</scope>
    <source>
        <strain evidence="9">ATCC 26659 / Pp 5 / PN500</strain>
    </source>
</reference>
<feature type="transmembrane region" description="Helical" evidence="7">
    <location>
        <begin position="1574"/>
        <end position="1593"/>
    </location>
</feature>
<dbReference type="GO" id="GO:0005737">
    <property type="term" value="C:cytoplasm"/>
    <property type="evidence" value="ECO:0007669"/>
    <property type="project" value="UniProtKB-ARBA"/>
</dbReference>
<feature type="transmembrane region" description="Helical" evidence="7">
    <location>
        <begin position="6"/>
        <end position="24"/>
    </location>
</feature>
<feature type="transmembrane region" description="Helical" evidence="7">
    <location>
        <begin position="1339"/>
        <end position="1359"/>
    </location>
</feature>
<feature type="transmembrane region" description="Helical" evidence="7">
    <location>
        <begin position="396"/>
        <end position="418"/>
    </location>
</feature>
<feature type="transmembrane region" description="Helical" evidence="7">
    <location>
        <begin position="710"/>
        <end position="734"/>
    </location>
</feature>
<keyword evidence="4" id="KW-0732">Signal</keyword>
<feature type="transmembrane region" description="Helical" evidence="7">
    <location>
        <begin position="1419"/>
        <end position="1442"/>
    </location>
</feature>
<evidence type="ECO:0000256" key="7">
    <source>
        <dbReference type="SAM" id="Phobius"/>
    </source>
</evidence>
<evidence type="ECO:0000256" key="4">
    <source>
        <dbReference type="ARBA" id="ARBA00022729"/>
    </source>
</evidence>
<keyword evidence="6 7" id="KW-0472">Membrane</keyword>
<comment type="subcellular location">
    <subcellularLocation>
        <location evidence="1">Membrane</location>
        <topology evidence="1">Multi-pass membrane protein</topology>
    </subcellularLocation>
</comment>
<feature type="transmembrane region" description="Helical" evidence="7">
    <location>
        <begin position="999"/>
        <end position="1018"/>
    </location>
</feature>
<evidence type="ECO:0000256" key="1">
    <source>
        <dbReference type="ARBA" id="ARBA00004141"/>
    </source>
</evidence>
<proteinExistence type="inferred from homology"/>
<feature type="transmembrane region" description="Helical" evidence="7">
    <location>
        <begin position="1528"/>
        <end position="1553"/>
    </location>
</feature>
<dbReference type="PANTHER" id="PTHR10766">
    <property type="entry name" value="TRANSMEMBRANE 9 SUPERFAMILY PROTEIN"/>
    <property type="match status" value="1"/>
</dbReference>
<organism evidence="8 9">
    <name type="scientific">Heterostelium pallidum (strain ATCC 26659 / Pp 5 / PN500)</name>
    <name type="common">Cellular slime mold</name>
    <name type="synonym">Polysphondylium pallidum</name>
    <dbReference type="NCBI Taxonomy" id="670386"/>
    <lineage>
        <taxon>Eukaryota</taxon>
        <taxon>Amoebozoa</taxon>
        <taxon>Evosea</taxon>
        <taxon>Eumycetozoa</taxon>
        <taxon>Dictyostelia</taxon>
        <taxon>Acytosteliales</taxon>
        <taxon>Acytosteliaceae</taxon>
        <taxon>Heterostelium</taxon>
    </lineage>
</organism>
<feature type="transmembrane region" description="Helical" evidence="7">
    <location>
        <begin position="1493"/>
        <end position="1516"/>
    </location>
</feature>
<dbReference type="InParanoid" id="D3BIQ2"/>
<dbReference type="RefSeq" id="XP_020430800.1">
    <property type="nucleotide sequence ID" value="XM_020578961.1"/>
</dbReference>
<dbReference type="Pfam" id="PF02990">
    <property type="entry name" value="EMP70"/>
    <property type="match status" value="3"/>
</dbReference>
<feature type="transmembrane region" description="Helical" evidence="7">
    <location>
        <begin position="1073"/>
        <end position="1095"/>
    </location>
</feature>
<feature type="transmembrane region" description="Helical" evidence="7">
    <location>
        <begin position="904"/>
        <end position="929"/>
    </location>
</feature>
<feature type="transmembrane region" description="Helical" evidence="7">
    <location>
        <begin position="1656"/>
        <end position="1677"/>
    </location>
</feature>
<comment type="caution">
    <text evidence="8">The sequence shown here is derived from an EMBL/GenBank/DDBJ whole genome shotgun (WGS) entry which is preliminary data.</text>
</comment>
<dbReference type="OMA" id="TINNCIC"/>
<evidence type="ECO:0000256" key="2">
    <source>
        <dbReference type="ARBA" id="ARBA00005227"/>
    </source>
</evidence>